<dbReference type="Gene3D" id="1.25.40.10">
    <property type="entry name" value="Tetratricopeptide repeat domain"/>
    <property type="match status" value="1"/>
</dbReference>
<dbReference type="Proteomes" id="UP000199283">
    <property type="component" value="Unassembled WGS sequence"/>
</dbReference>
<protein>
    <submittedName>
        <fullName evidence="1">Uncharacterized conserved protein, DUF924 family</fullName>
    </submittedName>
</protein>
<name>A0A1H7MPD4_9RHOB</name>
<dbReference type="EMBL" id="FNZQ01000003">
    <property type="protein sequence ID" value="SEL13160.1"/>
    <property type="molecule type" value="Genomic_DNA"/>
</dbReference>
<dbReference type="InterPro" id="IPR010323">
    <property type="entry name" value="DUF924"/>
</dbReference>
<dbReference type="OrthoDB" id="7593450at2"/>
<gene>
    <name evidence="1" type="ORF">SAMN04488526_2015</name>
</gene>
<dbReference type="RefSeq" id="WP_092762366.1">
    <property type="nucleotide sequence ID" value="NZ_FNZQ01000003.1"/>
</dbReference>
<accession>A0A1H7MPD4</accession>
<sequence>MTAAVAPVAPDAVLRFWLEECSPADWYTQDDALDAKIRDRFGATLDQTLPLSQPLSQWRTTPEGTLALLILTDQFPRNMFRGTARAFATDNLARAVTKWAISRGFDRRIEGTARQFFYLPLEHSEVIPDQERAVRLIAMWGEAPQTLLHARAHRAIIRRFGRFPFRNAALGRMTSPAEQAFIDDGGYGAILRDLQAG</sequence>
<dbReference type="AlphaFoldDB" id="A0A1H7MPD4"/>
<proteinExistence type="predicted"/>
<dbReference type="InterPro" id="IPR011990">
    <property type="entry name" value="TPR-like_helical_dom_sf"/>
</dbReference>
<dbReference type="SUPFAM" id="SSF48452">
    <property type="entry name" value="TPR-like"/>
    <property type="match status" value="1"/>
</dbReference>
<evidence type="ECO:0000313" key="2">
    <source>
        <dbReference type="Proteomes" id="UP000199283"/>
    </source>
</evidence>
<evidence type="ECO:0000313" key="1">
    <source>
        <dbReference type="EMBL" id="SEL13160.1"/>
    </source>
</evidence>
<dbReference type="Pfam" id="PF06041">
    <property type="entry name" value="DUF924"/>
    <property type="match status" value="1"/>
</dbReference>
<reference evidence="1 2" key="1">
    <citation type="submission" date="2016-10" db="EMBL/GenBank/DDBJ databases">
        <authorList>
            <person name="de Groot N.N."/>
        </authorList>
    </citation>
    <scope>NUCLEOTIDE SEQUENCE [LARGE SCALE GENOMIC DNA]</scope>
    <source>
        <strain evidence="1 2">DSM 14858</strain>
    </source>
</reference>
<dbReference type="Gene3D" id="1.20.58.320">
    <property type="entry name" value="TPR-like"/>
    <property type="match status" value="1"/>
</dbReference>
<dbReference type="STRING" id="188906.SAMN04488526_2015"/>
<organism evidence="1 2">
    <name type="scientific">Jannaschia helgolandensis</name>
    <dbReference type="NCBI Taxonomy" id="188906"/>
    <lineage>
        <taxon>Bacteria</taxon>
        <taxon>Pseudomonadati</taxon>
        <taxon>Pseudomonadota</taxon>
        <taxon>Alphaproteobacteria</taxon>
        <taxon>Rhodobacterales</taxon>
        <taxon>Roseobacteraceae</taxon>
        <taxon>Jannaschia</taxon>
    </lineage>
</organism>
<keyword evidence="2" id="KW-1185">Reference proteome</keyword>